<protein>
    <recommendedName>
        <fullName evidence="3">Secreted protein</fullName>
    </recommendedName>
</protein>
<organism evidence="2">
    <name type="scientific">Arundo donax</name>
    <name type="common">Giant reed</name>
    <name type="synonym">Donax arundinaceus</name>
    <dbReference type="NCBI Taxonomy" id="35708"/>
    <lineage>
        <taxon>Eukaryota</taxon>
        <taxon>Viridiplantae</taxon>
        <taxon>Streptophyta</taxon>
        <taxon>Embryophyta</taxon>
        <taxon>Tracheophyta</taxon>
        <taxon>Spermatophyta</taxon>
        <taxon>Magnoliopsida</taxon>
        <taxon>Liliopsida</taxon>
        <taxon>Poales</taxon>
        <taxon>Poaceae</taxon>
        <taxon>PACMAD clade</taxon>
        <taxon>Arundinoideae</taxon>
        <taxon>Arundineae</taxon>
        <taxon>Arundo</taxon>
    </lineage>
</organism>
<dbReference type="EMBL" id="GBRH01159293">
    <property type="protein sequence ID" value="JAE38603.1"/>
    <property type="molecule type" value="Transcribed_RNA"/>
</dbReference>
<evidence type="ECO:0008006" key="3">
    <source>
        <dbReference type="Google" id="ProtNLM"/>
    </source>
</evidence>
<feature type="signal peptide" evidence="1">
    <location>
        <begin position="1"/>
        <end position="24"/>
    </location>
</feature>
<keyword evidence="1" id="KW-0732">Signal</keyword>
<evidence type="ECO:0000256" key="1">
    <source>
        <dbReference type="SAM" id="SignalP"/>
    </source>
</evidence>
<reference evidence="2" key="2">
    <citation type="journal article" date="2015" name="Data Brief">
        <title>Shoot transcriptome of the giant reed, Arundo donax.</title>
        <authorList>
            <person name="Barrero R.A."/>
            <person name="Guerrero F.D."/>
            <person name="Moolhuijzen P."/>
            <person name="Goolsby J.A."/>
            <person name="Tidwell J."/>
            <person name="Bellgard S.E."/>
            <person name="Bellgard M.I."/>
        </authorList>
    </citation>
    <scope>NUCLEOTIDE SEQUENCE</scope>
    <source>
        <tissue evidence="2">Shoot tissue taken approximately 20 cm above the soil surface</tissue>
    </source>
</reference>
<sequence length="77" mass="8952">MYWDKTLVCKKGFILCLMCYLLKGEETSIKKDNDEMKQHCHSQHQSYGILCKKRGCLARGKTNRDIGLHQFLCHGMS</sequence>
<proteinExistence type="predicted"/>
<name>A0A0A9I0E9_ARUDO</name>
<reference evidence="2" key="1">
    <citation type="submission" date="2014-09" db="EMBL/GenBank/DDBJ databases">
        <authorList>
            <person name="Magalhaes I.L.F."/>
            <person name="Oliveira U."/>
            <person name="Santos F.R."/>
            <person name="Vidigal T.H.D.A."/>
            <person name="Brescovit A.D."/>
            <person name="Santos A.J."/>
        </authorList>
    </citation>
    <scope>NUCLEOTIDE SEQUENCE</scope>
    <source>
        <tissue evidence="2">Shoot tissue taken approximately 20 cm above the soil surface</tissue>
    </source>
</reference>
<accession>A0A0A9I0E9</accession>
<evidence type="ECO:0000313" key="2">
    <source>
        <dbReference type="EMBL" id="JAE38603.1"/>
    </source>
</evidence>
<feature type="chain" id="PRO_5002046826" description="Secreted protein" evidence="1">
    <location>
        <begin position="25"/>
        <end position="77"/>
    </location>
</feature>
<dbReference type="AlphaFoldDB" id="A0A0A9I0E9"/>